<reference evidence="1" key="1">
    <citation type="submission" date="2014-09" db="EMBL/GenBank/DDBJ databases">
        <authorList>
            <person name="Magalhaes I.L.F."/>
            <person name="Oliveira U."/>
            <person name="Santos F.R."/>
            <person name="Vidigal T.H.D.A."/>
            <person name="Brescovit A.D."/>
            <person name="Santos A.J."/>
        </authorList>
    </citation>
    <scope>NUCLEOTIDE SEQUENCE</scope>
    <source>
        <tissue evidence="1">Shoot tissue taken approximately 20 cm above the soil surface</tissue>
    </source>
</reference>
<sequence>MDLQNYPWLFLLETIHGLLMLGMTRTHMKMLVYCEPNCCKTNTISGVEGQLKMKPTFGGWMCQCKNKSEANIYSK</sequence>
<organism evidence="1">
    <name type="scientific">Arundo donax</name>
    <name type="common">Giant reed</name>
    <name type="synonym">Donax arundinaceus</name>
    <dbReference type="NCBI Taxonomy" id="35708"/>
    <lineage>
        <taxon>Eukaryota</taxon>
        <taxon>Viridiplantae</taxon>
        <taxon>Streptophyta</taxon>
        <taxon>Embryophyta</taxon>
        <taxon>Tracheophyta</taxon>
        <taxon>Spermatophyta</taxon>
        <taxon>Magnoliopsida</taxon>
        <taxon>Liliopsida</taxon>
        <taxon>Poales</taxon>
        <taxon>Poaceae</taxon>
        <taxon>PACMAD clade</taxon>
        <taxon>Arundinoideae</taxon>
        <taxon>Arundineae</taxon>
        <taxon>Arundo</taxon>
    </lineage>
</organism>
<dbReference type="AlphaFoldDB" id="A0A0A9CWF9"/>
<accession>A0A0A9CWF9</accession>
<protein>
    <submittedName>
        <fullName evidence="1">Uncharacterized protein</fullName>
    </submittedName>
</protein>
<reference evidence="1" key="2">
    <citation type="journal article" date="2015" name="Data Brief">
        <title>Shoot transcriptome of the giant reed, Arundo donax.</title>
        <authorList>
            <person name="Barrero R.A."/>
            <person name="Guerrero F.D."/>
            <person name="Moolhuijzen P."/>
            <person name="Goolsby J.A."/>
            <person name="Tidwell J."/>
            <person name="Bellgard S.E."/>
            <person name="Bellgard M.I."/>
        </authorList>
    </citation>
    <scope>NUCLEOTIDE SEQUENCE</scope>
    <source>
        <tissue evidence="1">Shoot tissue taken approximately 20 cm above the soil surface</tissue>
    </source>
</reference>
<evidence type="ECO:0000313" key="1">
    <source>
        <dbReference type="EMBL" id="JAD77720.1"/>
    </source>
</evidence>
<dbReference type="EMBL" id="GBRH01220175">
    <property type="protein sequence ID" value="JAD77720.1"/>
    <property type="molecule type" value="Transcribed_RNA"/>
</dbReference>
<name>A0A0A9CWF9_ARUDO</name>
<proteinExistence type="predicted"/>